<dbReference type="PROSITE" id="PS51733">
    <property type="entry name" value="BPL_LPL_CATALYTIC"/>
    <property type="match status" value="1"/>
</dbReference>
<evidence type="ECO:0000256" key="3">
    <source>
        <dbReference type="ARBA" id="ARBA00023315"/>
    </source>
</evidence>
<evidence type="ECO:0000256" key="4">
    <source>
        <dbReference type="ARBA" id="ARBA00024732"/>
    </source>
</evidence>
<dbReference type="InterPro" id="IPR045864">
    <property type="entry name" value="aa-tRNA-synth_II/BPL/LPL"/>
</dbReference>
<dbReference type="HAMAP" id="MF_00013">
    <property type="entry name" value="LipB"/>
    <property type="match status" value="1"/>
</dbReference>
<dbReference type="UniPathway" id="UPA00538">
    <property type="reaction ID" value="UER00592"/>
</dbReference>
<sequence length="245" mass="27602">MEKSNSCQVYWLGEVEYQRAWDLQNRLAGQIAEGRQPPTVLMLEHPHTYTIGRRGGREHILWPAEEIQRRGIAIFEVDRGGDITYHGPGQLVGYPLLPLAAPGWQGERLPQADFVGYVRKLEEVLISVLDFYGIEAFRREGLTGVWVNKTAGEYHLPTKIASIGVKVDARGVSRHGFALNVQPDMLYWQGIIPCGLEGVQMAAMSDWLSPCPSVREVAEQVSRVFETVFGFKIEWQAADPEILNR</sequence>
<dbReference type="EC" id="2.3.1.181" evidence="5 6"/>
<dbReference type="PANTHER" id="PTHR10993">
    <property type="entry name" value="OCTANOYLTRANSFERASE"/>
    <property type="match status" value="1"/>
</dbReference>
<proteinExistence type="inferred from homology"/>
<evidence type="ECO:0000256" key="8">
    <source>
        <dbReference type="PIRSR" id="PIRSR016262-2"/>
    </source>
</evidence>
<evidence type="ECO:0000256" key="1">
    <source>
        <dbReference type="ARBA" id="ARBA00004821"/>
    </source>
</evidence>
<comment type="miscellaneous">
    <text evidence="5">In the reaction, the free carboxyl group of octanoic acid is attached via an amide linkage to the epsilon-amino group of a specific lysine residue of lipoyl domains of lipoate-dependent enzymes.</text>
</comment>
<gene>
    <name evidence="5" type="primary">lipB</name>
    <name evidence="11" type="ORF">AC812_07690</name>
</gene>
<dbReference type="NCBIfam" id="TIGR00214">
    <property type="entry name" value="lipB"/>
    <property type="match status" value="1"/>
</dbReference>
<dbReference type="NCBIfam" id="NF010925">
    <property type="entry name" value="PRK14345.1"/>
    <property type="match status" value="1"/>
</dbReference>
<comment type="function">
    <text evidence="4 5 6">Catalyzes the transfer of endogenously produced octanoic acid from octanoyl-acyl-carrier-protein onto the lipoyl domains of lipoate-dependent enzymes. Lipoyl-ACP can also act as a substrate although octanoyl-ACP is likely to be the physiological substrate.</text>
</comment>
<feature type="site" description="Lowers pKa of active site Cys" evidence="5 9">
    <location>
        <position position="159"/>
    </location>
</feature>
<dbReference type="Proteomes" id="UP000050514">
    <property type="component" value="Unassembled WGS sequence"/>
</dbReference>
<reference evidence="11 12" key="1">
    <citation type="submission" date="2015-07" db="EMBL/GenBank/DDBJ databases">
        <title>Draft genome of Bellilinea caldifistulae DSM 17877.</title>
        <authorList>
            <person name="Hemp J."/>
            <person name="Ward L.M."/>
            <person name="Pace L.A."/>
            <person name="Fischer W.W."/>
        </authorList>
    </citation>
    <scope>NUCLEOTIDE SEQUENCE [LARGE SCALE GENOMIC DNA]</scope>
    <source>
        <strain evidence="11 12">GOMI-1</strain>
    </source>
</reference>
<accession>A0A0P6XSQ9</accession>
<dbReference type="Gene3D" id="3.30.930.10">
    <property type="entry name" value="Bira Bifunctional Protein, Domain 2"/>
    <property type="match status" value="1"/>
</dbReference>
<dbReference type="GO" id="GO:0009249">
    <property type="term" value="P:protein lipoylation"/>
    <property type="evidence" value="ECO:0007669"/>
    <property type="project" value="InterPro"/>
</dbReference>
<keyword evidence="12" id="KW-1185">Reference proteome</keyword>
<dbReference type="RefSeq" id="WP_061918168.1">
    <property type="nucleotide sequence ID" value="NZ_DF967971.1"/>
</dbReference>
<dbReference type="GO" id="GO:0033819">
    <property type="term" value="F:lipoyl(octanoyl) transferase activity"/>
    <property type="evidence" value="ECO:0007669"/>
    <property type="project" value="UniProtKB-EC"/>
</dbReference>
<dbReference type="STRING" id="360411.AC812_07690"/>
<dbReference type="Pfam" id="PF21948">
    <property type="entry name" value="LplA-B_cat"/>
    <property type="match status" value="1"/>
</dbReference>
<dbReference type="PROSITE" id="PS01313">
    <property type="entry name" value="LIPB"/>
    <property type="match status" value="1"/>
</dbReference>
<dbReference type="InterPro" id="IPR004143">
    <property type="entry name" value="BPL_LPL_catalytic"/>
</dbReference>
<dbReference type="CDD" id="cd16444">
    <property type="entry name" value="LipB"/>
    <property type="match status" value="1"/>
</dbReference>
<organism evidence="11 12">
    <name type="scientific">Bellilinea caldifistulae</name>
    <dbReference type="NCBI Taxonomy" id="360411"/>
    <lineage>
        <taxon>Bacteria</taxon>
        <taxon>Bacillati</taxon>
        <taxon>Chloroflexota</taxon>
        <taxon>Anaerolineae</taxon>
        <taxon>Anaerolineales</taxon>
        <taxon>Anaerolineaceae</taxon>
        <taxon>Bellilinea</taxon>
    </lineage>
</organism>
<comment type="catalytic activity">
    <reaction evidence="5 6">
        <text>octanoyl-[ACP] + L-lysyl-[protein] = N(6)-octanoyl-L-lysyl-[protein] + holo-[ACP] + H(+)</text>
        <dbReference type="Rhea" id="RHEA:17665"/>
        <dbReference type="Rhea" id="RHEA-COMP:9636"/>
        <dbReference type="Rhea" id="RHEA-COMP:9685"/>
        <dbReference type="Rhea" id="RHEA-COMP:9752"/>
        <dbReference type="Rhea" id="RHEA-COMP:9928"/>
        <dbReference type="ChEBI" id="CHEBI:15378"/>
        <dbReference type="ChEBI" id="CHEBI:29969"/>
        <dbReference type="ChEBI" id="CHEBI:64479"/>
        <dbReference type="ChEBI" id="CHEBI:78463"/>
        <dbReference type="ChEBI" id="CHEBI:78809"/>
        <dbReference type="EC" id="2.3.1.181"/>
    </reaction>
</comment>
<evidence type="ECO:0000313" key="12">
    <source>
        <dbReference type="Proteomes" id="UP000050514"/>
    </source>
</evidence>
<dbReference type="SUPFAM" id="SSF55681">
    <property type="entry name" value="Class II aaRS and biotin synthetases"/>
    <property type="match status" value="1"/>
</dbReference>
<feature type="binding site" evidence="5 8">
    <location>
        <begin position="79"/>
        <end position="86"/>
    </location>
    <ligand>
        <name>substrate</name>
    </ligand>
</feature>
<comment type="caution">
    <text evidence="11">The sequence shown here is derived from an EMBL/GenBank/DDBJ whole genome shotgun (WGS) entry which is preliminary data.</text>
</comment>
<evidence type="ECO:0000256" key="5">
    <source>
        <dbReference type="HAMAP-Rule" id="MF_00013"/>
    </source>
</evidence>
<dbReference type="GO" id="GO:0005737">
    <property type="term" value="C:cytoplasm"/>
    <property type="evidence" value="ECO:0007669"/>
    <property type="project" value="UniProtKB-SubCell"/>
</dbReference>
<keyword evidence="3 5" id="KW-0012">Acyltransferase</keyword>
<dbReference type="InterPro" id="IPR020605">
    <property type="entry name" value="Octanoyltransferase_CS"/>
</dbReference>
<feature type="domain" description="BPL/LPL catalytic" evidence="10">
    <location>
        <begin position="34"/>
        <end position="233"/>
    </location>
</feature>
<evidence type="ECO:0000313" key="11">
    <source>
        <dbReference type="EMBL" id="KPL75851.1"/>
    </source>
</evidence>
<feature type="binding site" evidence="5 8">
    <location>
        <begin position="162"/>
        <end position="164"/>
    </location>
    <ligand>
        <name>substrate</name>
    </ligand>
</feature>
<protein>
    <recommendedName>
        <fullName evidence="5 6">Octanoyltransferase</fullName>
        <ecNumber evidence="5 6">2.3.1.181</ecNumber>
    </recommendedName>
    <alternativeName>
        <fullName evidence="5">Lipoate-protein ligase B</fullName>
    </alternativeName>
    <alternativeName>
        <fullName evidence="5">Lipoyl/octanoyl transferase</fullName>
    </alternativeName>
    <alternativeName>
        <fullName evidence="5">Octanoyl-[acyl-carrier-protein]-protein N-octanoyltransferase</fullName>
    </alternativeName>
</protein>
<dbReference type="PATRIC" id="fig|360411.5.peg.3104"/>
<name>A0A0P6XSQ9_9CHLR</name>
<dbReference type="PIRSF" id="PIRSF016262">
    <property type="entry name" value="LPLase"/>
    <property type="match status" value="1"/>
</dbReference>
<dbReference type="InterPro" id="IPR000544">
    <property type="entry name" value="Octanoyltransferase"/>
</dbReference>
<feature type="active site" description="Acyl-thioester intermediate" evidence="5 7">
    <location>
        <position position="194"/>
    </location>
</feature>
<dbReference type="EMBL" id="LGHJ01000013">
    <property type="protein sequence ID" value="KPL75851.1"/>
    <property type="molecule type" value="Genomic_DNA"/>
</dbReference>
<evidence type="ECO:0000256" key="7">
    <source>
        <dbReference type="PIRSR" id="PIRSR016262-1"/>
    </source>
</evidence>
<evidence type="ECO:0000256" key="9">
    <source>
        <dbReference type="PIRSR" id="PIRSR016262-3"/>
    </source>
</evidence>
<keyword evidence="2 5" id="KW-0808">Transferase</keyword>
<comment type="pathway">
    <text evidence="1 5 6">Protein modification; protein lipoylation via endogenous pathway; protein N(6)-(lipoyl)lysine from octanoyl-[acyl-carrier-protein]: step 1/2.</text>
</comment>
<evidence type="ECO:0000259" key="10">
    <source>
        <dbReference type="PROSITE" id="PS51733"/>
    </source>
</evidence>
<dbReference type="AlphaFoldDB" id="A0A0P6XSQ9"/>
<evidence type="ECO:0000256" key="6">
    <source>
        <dbReference type="PIRNR" id="PIRNR016262"/>
    </source>
</evidence>
<feature type="binding site" evidence="5 8">
    <location>
        <begin position="176"/>
        <end position="178"/>
    </location>
    <ligand>
        <name>substrate</name>
    </ligand>
</feature>
<evidence type="ECO:0000256" key="2">
    <source>
        <dbReference type="ARBA" id="ARBA00022679"/>
    </source>
</evidence>
<dbReference type="PANTHER" id="PTHR10993:SF7">
    <property type="entry name" value="LIPOYLTRANSFERASE 2, MITOCHONDRIAL-RELATED"/>
    <property type="match status" value="1"/>
</dbReference>
<keyword evidence="5" id="KW-0963">Cytoplasm</keyword>
<comment type="similarity">
    <text evidence="5 6">Belongs to the LipB family.</text>
</comment>
<comment type="subcellular location">
    <subcellularLocation>
        <location evidence="5">Cytoplasm</location>
    </subcellularLocation>
</comment>